<accession>A0A815UNZ8</accession>
<feature type="transmembrane region" description="Helical" evidence="5">
    <location>
        <begin position="137"/>
        <end position="160"/>
    </location>
</feature>
<feature type="transmembrane region" description="Helical" evidence="5">
    <location>
        <begin position="57"/>
        <end position="83"/>
    </location>
</feature>
<dbReference type="AlphaFoldDB" id="A0A815UNZ8"/>
<comment type="caution">
    <text evidence="8">The sequence shown here is derived from an EMBL/GenBank/DDBJ whole genome shotgun (WGS) entry which is preliminary data.</text>
</comment>
<dbReference type="PROSITE" id="PS50262">
    <property type="entry name" value="G_PROTEIN_RECEP_F1_2"/>
    <property type="match status" value="1"/>
</dbReference>
<evidence type="ECO:0000256" key="4">
    <source>
        <dbReference type="ARBA" id="ARBA00023136"/>
    </source>
</evidence>
<evidence type="ECO:0000313" key="8">
    <source>
        <dbReference type="EMBL" id="CAF1520190.1"/>
    </source>
</evidence>
<name>A0A815UNZ8_ADIRI</name>
<sequence length="315" mass="37241">MENNSVSNSPGISTVYSITFISLLIVEIPSICCTLLIMIYICCHWQLMIVKSLHHHVIFLLILISFLYVTLDLPFIISTYRLGYDYFRTPSFCLWWFWVDYTISAMSLFLTATASIQRHFLIFNSHWFRIKRTRWSVHFFPLIFCITYPPLCYIALIYFYPCKTVFPEEETTCAAPCYGRIILISNLDWVINCIIPILIIVLSNILLICRIVCSRQKVRQQRHFSKWKKQKKLFFQLLGFSMLYICGWGPTTVLSMMKTFIMPDLFNNNPGMNSIQYLVYFVCPLQTFICIFAMPELVHFIRIRIIRRFKVVAIH</sequence>
<evidence type="ECO:0000256" key="5">
    <source>
        <dbReference type="SAM" id="Phobius"/>
    </source>
</evidence>
<dbReference type="Gene3D" id="1.20.1070.10">
    <property type="entry name" value="Rhodopsin 7-helix transmembrane proteins"/>
    <property type="match status" value="1"/>
</dbReference>
<evidence type="ECO:0000313" key="7">
    <source>
        <dbReference type="EMBL" id="CAF1405925.1"/>
    </source>
</evidence>
<evidence type="ECO:0000256" key="2">
    <source>
        <dbReference type="ARBA" id="ARBA00022692"/>
    </source>
</evidence>
<organism evidence="8 10">
    <name type="scientific">Adineta ricciae</name>
    <name type="common">Rotifer</name>
    <dbReference type="NCBI Taxonomy" id="249248"/>
    <lineage>
        <taxon>Eukaryota</taxon>
        <taxon>Metazoa</taxon>
        <taxon>Spiralia</taxon>
        <taxon>Gnathifera</taxon>
        <taxon>Rotifera</taxon>
        <taxon>Eurotatoria</taxon>
        <taxon>Bdelloidea</taxon>
        <taxon>Adinetida</taxon>
        <taxon>Adinetidae</taxon>
        <taxon>Adineta</taxon>
    </lineage>
</organism>
<dbReference type="SUPFAM" id="SSF81321">
    <property type="entry name" value="Family A G protein-coupled receptor-like"/>
    <property type="match status" value="1"/>
</dbReference>
<feature type="transmembrane region" description="Helical" evidence="5">
    <location>
        <begin position="189"/>
        <end position="213"/>
    </location>
</feature>
<feature type="transmembrane region" description="Helical" evidence="5">
    <location>
        <begin position="95"/>
        <end position="116"/>
    </location>
</feature>
<evidence type="ECO:0000256" key="3">
    <source>
        <dbReference type="ARBA" id="ARBA00022989"/>
    </source>
</evidence>
<proteinExistence type="predicted"/>
<dbReference type="EMBL" id="CAJNOJ010000764">
    <property type="protein sequence ID" value="CAF1520190.1"/>
    <property type="molecule type" value="Genomic_DNA"/>
</dbReference>
<protein>
    <recommendedName>
        <fullName evidence="6">G-protein coupled receptors family 1 profile domain-containing protein</fullName>
    </recommendedName>
</protein>
<keyword evidence="2 5" id="KW-0812">Transmembrane</keyword>
<keyword evidence="4 5" id="KW-0472">Membrane</keyword>
<evidence type="ECO:0000256" key="1">
    <source>
        <dbReference type="ARBA" id="ARBA00004370"/>
    </source>
</evidence>
<comment type="subcellular location">
    <subcellularLocation>
        <location evidence="1">Membrane</location>
    </subcellularLocation>
</comment>
<dbReference type="EMBL" id="CAJNOR010003358">
    <property type="protein sequence ID" value="CAF1405925.1"/>
    <property type="molecule type" value="Genomic_DNA"/>
</dbReference>
<feature type="transmembrane region" description="Helical" evidence="5">
    <location>
        <begin position="233"/>
        <end position="257"/>
    </location>
</feature>
<keyword evidence="3 5" id="KW-1133">Transmembrane helix</keyword>
<evidence type="ECO:0000259" key="6">
    <source>
        <dbReference type="PROSITE" id="PS50262"/>
    </source>
</evidence>
<gene>
    <name evidence="8" type="ORF">EDS130_LOCUS43826</name>
    <name evidence="7" type="ORF">XAT740_LOCUS34410</name>
</gene>
<dbReference type="Proteomes" id="UP000663828">
    <property type="component" value="Unassembled WGS sequence"/>
</dbReference>
<dbReference type="GO" id="GO:0016020">
    <property type="term" value="C:membrane"/>
    <property type="evidence" value="ECO:0007669"/>
    <property type="project" value="UniProtKB-SubCell"/>
</dbReference>
<feature type="transmembrane region" description="Helical" evidence="5">
    <location>
        <begin position="277"/>
        <end position="298"/>
    </location>
</feature>
<evidence type="ECO:0000313" key="10">
    <source>
        <dbReference type="Proteomes" id="UP000663852"/>
    </source>
</evidence>
<keyword evidence="9" id="KW-1185">Reference proteome</keyword>
<dbReference type="Proteomes" id="UP000663852">
    <property type="component" value="Unassembled WGS sequence"/>
</dbReference>
<evidence type="ECO:0000313" key="9">
    <source>
        <dbReference type="Proteomes" id="UP000663828"/>
    </source>
</evidence>
<dbReference type="InterPro" id="IPR017452">
    <property type="entry name" value="GPCR_Rhodpsn_7TM"/>
</dbReference>
<feature type="transmembrane region" description="Helical" evidence="5">
    <location>
        <begin position="20"/>
        <end position="45"/>
    </location>
</feature>
<reference evidence="8" key="1">
    <citation type="submission" date="2021-02" db="EMBL/GenBank/DDBJ databases">
        <authorList>
            <person name="Nowell W R."/>
        </authorList>
    </citation>
    <scope>NUCLEOTIDE SEQUENCE</scope>
</reference>
<feature type="domain" description="G-protein coupled receptors family 1 profile" evidence="6">
    <location>
        <begin position="33"/>
        <end position="298"/>
    </location>
</feature>